<feature type="non-terminal residue" evidence="3">
    <location>
        <position position="1"/>
    </location>
</feature>
<evidence type="ECO:0000256" key="1">
    <source>
        <dbReference type="RuleBase" id="RU363097"/>
    </source>
</evidence>
<keyword evidence="4" id="KW-1185">Reference proteome</keyword>
<reference evidence="3 4" key="1">
    <citation type="journal article" date="2010" name="Science">
        <title>Genomic comparison of the ants Camponotus floridanus and Harpegnathos saltator.</title>
        <authorList>
            <person name="Bonasio R."/>
            <person name="Zhang G."/>
            <person name="Ye C."/>
            <person name="Mutti N.S."/>
            <person name="Fang X."/>
            <person name="Qin N."/>
            <person name="Donahue G."/>
            <person name="Yang P."/>
            <person name="Li Q."/>
            <person name="Li C."/>
            <person name="Zhang P."/>
            <person name="Huang Z."/>
            <person name="Berger S.L."/>
            <person name="Reinberg D."/>
            <person name="Wang J."/>
            <person name="Liebig J."/>
        </authorList>
    </citation>
    <scope>NUCLEOTIDE SEQUENCE [LARGE SCALE GENOMIC DNA]</scope>
    <source>
        <strain evidence="4">C129</strain>
    </source>
</reference>
<keyword evidence="1" id="KW-0444">Lipid biosynthesis</keyword>
<feature type="domain" description="Thioester reductase (TE)" evidence="2">
    <location>
        <begin position="3"/>
        <end position="84"/>
    </location>
</feature>
<name>E2AU43_CAMFO</name>
<dbReference type="GO" id="GO:0102965">
    <property type="term" value="F:alcohol-forming long-chain fatty acyl-CoA reductase activity"/>
    <property type="evidence" value="ECO:0007669"/>
    <property type="project" value="UniProtKB-EC"/>
</dbReference>
<dbReference type="PANTHER" id="PTHR11011">
    <property type="entry name" value="MALE STERILITY PROTEIN 2-RELATED"/>
    <property type="match status" value="1"/>
</dbReference>
<dbReference type="Pfam" id="PF07993">
    <property type="entry name" value="NAD_binding_4"/>
    <property type="match status" value="1"/>
</dbReference>
<dbReference type="Gene3D" id="3.40.50.720">
    <property type="entry name" value="NAD(P)-binding Rossmann-like Domain"/>
    <property type="match status" value="1"/>
</dbReference>
<dbReference type="GO" id="GO:0035336">
    <property type="term" value="P:long-chain fatty-acyl-CoA metabolic process"/>
    <property type="evidence" value="ECO:0007669"/>
    <property type="project" value="TreeGrafter"/>
</dbReference>
<dbReference type="Proteomes" id="UP000000311">
    <property type="component" value="Unassembled WGS sequence"/>
</dbReference>
<dbReference type="OMA" id="RNEPHCF"/>
<proteinExistence type="inferred from homology"/>
<dbReference type="InParanoid" id="E2AU43"/>
<evidence type="ECO:0000313" key="4">
    <source>
        <dbReference type="Proteomes" id="UP000000311"/>
    </source>
</evidence>
<protein>
    <recommendedName>
        <fullName evidence="1">Fatty acyl-CoA reductase</fullName>
        <ecNumber evidence="1">1.2.1.84</ecNumber>
    </recommendedName>
</protein>
<dbReference type="InterPro" id="IPR026055">
    <property type="entry name" value="FAR"/>
</dbReference>
<dbReference type="EC" id="1.2.1.84" evidence="1"/>
<comment type="function">
    <text evidence="1">Catalyzes the reduction of fatty acyl-CoA to fatty alcohols.</text>
</comment>
<dbReference type="GO" id="GO:0005777">
    <property type="term" value="C:peroxisome"/>
    <property type="evidence" value="ECO:0007669"/>
    <property type="project" value="TreeGrafter"/>
</dbReference>
<evidence type="ECO:0000259" key="2">
    <source>
        <dbReference type="Pfam" id="PF07993"/>
    </source>
</evidence>
<dbReference type="EMBL" id="GL442793">
    <property type="protein sequence ID" value="EFN63046.1"/>
    <property type="molecule type" value="Genomic_DNA"/>
</dbReference>
<keyword evidence="1" id="KW-0521">NADP</keyword>
<organism evidence="4">
    <name type="scientific">Camponotus floridanus</name>
    <name type="common">Florida carpenter ant</name>
    <dbReference type="NCBI Taxonomy" id="104421"/>
    <lineage>
        <taxon>Eukaryota</taxon>
        <taxon>Metazoa</taxon>
        <taxon>Ecdysozoa</taxon>
        <taxon>Arthropoda</taxon>
        <taxon>Hexapoda</taxon>
        <taxon>Insecta</taxon>
        <taxon>Pterygota</taxon>
        <taxon>Neoptera</taxon>
        <taxon>Endopterygota</taxon>
        <taxon>Hymenoptera</taxon>
        <taxon>Apocrita</taxon>
        <taxon>Aculeata</taxon>
        <taxon>Formicoidea</taxon>
        <taxon>Formicidae</taxon>
        <taxon>Formicinae</taxon>
        <taxon>Camponotus</taxon>
    </lineage>
</organism>
<keyword evidence="1" id="KW-0443">Lipid metabolism</keyword>
<dbReference type="AlphaFoldDB" id="E2AU43"/>
<comment type="catalytic activity">
    <reaction evidence="1">
        <text>a long-chain fatty acyl-CoA + 2 NADPH + 2 H(+) = a long-chain primary fatty alcohol + 2 NADP(+) + CoA</text>
        <dbReference type="Rhea" id="RHEA:52716"/>
        <dbReference type="ChEBI" id="CHEBI:15378"/>
        <dbReference type="ChEBI" id="CHEBI:57287"/>
        <dbReference type="ChEBI" id="CHEBI:57783"/>
        <dbReference type="ChEBI" id="CHEBI:58349"/>
        <dbReference type="ChEBI" id="CHEBI:77396"/>
        <dbReference type="ChEBI" id="CHEBI:83139"/>
        <dbReference type="EC" id="1.2.1.84"/>
    </reaction>
</comment>
<feature type="non-terminal residue" evidence="3">
    <location>
        <position position="89"/>
    </location>
</feature>
<dbReference type="InterPro" id="IPR013120">
    <property type="entry name" value="FAR_NAD-bd"/>
</dbReference>
<gene>
    <name evidence="3" type="ORF">EAG_13022</name>
</gene>
<accession>E2AU43</accession>
<dbReference type="PANTHER" id="PTHR11011:SF116">
    <property type="entry name" value="FATTY ACYL-COA REDUCTASE CG5065-RELATED"/>
    <property type="match status" value="1"/>
</dbReference>
<dbReference type="GO" id="GO:0080019">
    <property type="term" value="F:alcohol-forming very long-chain fatty acyl-CoA reductase activity"/>
    <property type="evidence" value="ECO:0007669"/>
    <property type="project" value="InterPro"/>
</dbReference>
<evidence type="ECO:0000313" key="3">
    <source>
        <dbReference type="EMBL" id="EFN63046.1"/>
    </source>
</evidence>
<sequence length="89" mass="10185">LQLFDRLRNEPHCFKKLIPLKGDIKIEGLGLSSVDRNTLIERVSIIFHVAANVRFDNTLKKAIFINLRATRDICVLSKSLKNLMVSDHI</sequence>
<keyword evidence="1" id="KW-0560">Oxidoreductase</keyword>
<comment type="similarity">
    <text evidence="1">Belongs to the fatty acyl-CoA reductase family.</text>
</comment>